<evidence type="ECO:0000256" key="5">
    <source>
        <dbReference type="ARBA" id="ARBA00022839"/>
    </source>
</evidence>
<keyword evidence="4 6" id="KW-0378">Hydrolase</keyword>
<evidence type="ECO:0000256" key="4">
    <source>
        <dbReference type="ARBA" id="ARBA00022801"/>
    </source>
</evidence>
<comment type="similarity">
    <text evidence="1">Belongs to the XseB family.</text>
</comment>
<evidence type="ECO:0000256" key="1">
    <source>
        <dbReference type="ARBA" id="ARBA00009998"/>
    </source>
</evidence>
<dbReference type="SUPFAM" id="SSF116842">
    <property type="entry name" value="XseB-like"/>
    <property type="match status" value="1"/>
</dbReference>
<evidence type="ECO:0000313" key="7">
    <source>
        <dbReference type="Proteomes" id="UP001210261"/>
    </source>
</evidence>
<dbReference type="RefSeq" id="WP_271020877.1">
    <property type="nucleotide sequence ID" value="NZ_JAQHXR010000001.1"/>
</dbReference>
<protein>
    <submittedName>
        <fullName evidence="6">Exodeoxyribonuclease VII small subunit</fullName>
        <ecNumber evidence="6">3.1.11.6</ecNumber>
    </submittedName>
</protein>
<name>A0ABT4VD28_9HELI</name>
<keyword evidence="5" id="KW-0269">Exonuclease</keyword>
<comment type="caution">
    <text evidence="6">The sequence shown here is derived from an EMBL/GenBank/DDBJ whole genome shotgun (WGS) entry which is preliminary data.</text>
</comment>
<organism evidence="6 7">
    <name type="scientific">Helicobacter ibis</name>
    <dbReference type="NCBI Taxonomy" id="2962633"/>
    <lineage>
        <taxon>Bacteria</taxon>
        <taxon>Pseudomonadati</taxon>
        <taxon>Campylobacterota</taxon>
        <taxon>Epsilonproteobacteria</taxon>
        <taxon>Campylobacterales</taxon>
        <taxon>Helicobacteraceae</taxon>
        <taxon>Helicobacter</taxon>
    </lineage>
</organism>
<dbReference type="EMBL" id="JAQHXR010000001">
    <property type="protein sequence ID" value="MDA3968593.1"/>
    <property type="molecule type" value="Genomic_DNA"/>
</dbReference>
<evidence type="ECO:0000256" key="3">
    <source>
        <dbReference type="ARBA" id="ARBA00022722"/>
    </source>
</evidence>
<dbReference type="InterPro" id="IPR037004">
    <property type="entry name" value="Exonuc_VII_ssu_sf"/>
</dbReference>
<dbReference type="InterPro" id="IPR003761">
    <property type="entry name" value="Exonuc_VII_S"/>
</dbReference>
<reference evidence="6 7" key="1">
    <citation type="submission" date="2023-01" db="EMBL/GenBank/DDBJ databases">
        <title>Description of Helicobacter ibis sp. nov. isolated from faecal droppings of black-faced ibis (Theristicus melanopis).</title>
        <authorList>
            <person name="Lopez-Cantillo M."/>
            <person name="Vidal-Veuthey B."/>
            <person name="Mella A."/>
            <person name="De La Haba R."/>
            <person name="Collado L."/>
        </authorList>
    </citation>
    <scope>NUCLEOTIDE SEQUENCE [LARGE SCALE GENOMIC DNA]</scope>
    <source>
        <strain evidence="6 7">A82</strain>
    </source>
</reference>
<dbReference type="Pfam" id="PF02609">
    <property type="entry name" value="Exonuc_VII_S"/>
    <property type="match status" value="1"/>
</dbReference>
<dbReference type="GO" id="GO:0008855">
    <property type="term" value="F:exodeoxyribonuclease VII activity"/>
    <property type="evidence" value="ECO:0007669"/>
    <property type="project" value="UniProtKB-EC"/>
</dbReference>
<proteinExistence type="inferred from homology"/>
<keyword evidence="2" id="KW-0963">Cytoplasm</keyword>
<keyword evidence="3" id="KW-0540">Nuclease</keyword>
<keyword evidence="7" id="KW-1185">Reference proteome</keyword>
<dbReference type="Proteomes" id="UP001210261">
    <property type="component" value="Unassembled WGS sequence"/>
</dbReference>
<gene>
    <name evidence="6" type="ORF">PF021_02765</name>
</gene>
<sequence>METNENKILDDIQSQDFEKYLQVITESLTMLEDENMSLHKSLEIYKNGKEALMKAQKILDNVKLEFCELDKENE</sequence>
<dbReference type="EC" id="3.1.11.6" evidence="6"/>
<accession>A0ABT4VD28</accession>
<dbReference type="Gene3D" id="1.10.287.1040">
    <property type="entry name" value="Exonuclease VII, small subunit"/>
    <property type="match status" value="1"/>
</dbReference>
<evidence type="ECO:0000256" key="2">
    <source>
        <dbReference type="ARBA" id="ARBA00022490"/>
    </source>
</evidence>
<evidence type="ECO:0000313" key="6">
    <source>
        <dbReference type="EMBL" id="MDA3968593.1"/>
    </source>
</evidence>